<comment type="caution">
    <text evidence="2">The sequence shown here is derived from an EMBL/GenBank/DDBJ whole genome shotgun (WGS) entry which is preliminary data.</text>
</comment>
<protein>
    <submittedName>
        <fullName evidence="2">Rrf2 family transcriptional regulator</fullName>
    </submittedName>
</protein>
<accession>A0A5C4XAU3</accession>
<dbReference type="GO" id="GO:0003700">
    <property type="term" value="F:DNA-binding transcription factor activity"/>
    <property type="evidence" value="ECO:0007669"/>
    <property type="project" value="TreeGrafter"/>
</dbReference>
<sequence length="172" mass="18752">MKIVEDKQVRLKRETEVAIAILVACARSNDCRLKTADAAKAAETTSDFAAHVALKLVNAGLLTATRGRNGGLELSRSASAISLHDVICPMEDQNPVASNAGNSRGEYLKAKALIEVMRGVDDAVQTYLNRFSIHDLAEAELPLEEGKIEENSETMRAKRRARRSSGLESRFV</sequence>
<dbReference type="InterPro" id="IPR000944">
    <property type="entry name" value="Tscrpt_reg_Rrf2"/>
</dbReference>
<gene>
    <name evidence="2" type="ORF">FHP24_28345</name>
</gene>
<dbReference type="Proteomes" id="UP000311605">
    <property type="component" value="Unassembled WGS sequence"/>
</dbReference>
<feature type="region of interest" description="Disordered" evidence="1">
    <location>
        <begin position="147"/>
        <end position="172"/>
    </location>
</feature>
<dbReference type="InterPro" id="IPR036390">
    <property type="entry name" value="WH_DNA-bd_sf"/>
</dbReference>
<proteinExistence type="predicted"/>
<evidence type="ECO:0000313" key="2">
    <source>
        <dbReference type="EMBL" id="TNM59524.1"/>
    </source>
</evidence>
<dbReference type="GO" id="GO:0005829">
    <property type="term" value="C:cytosol"/>
    <property type="evidence" value="ECO:0007669"/>
    <property type="project" value="TreeGrafter"/>
</dbReference>
<dbReference type="PANTHER" id="PTHR33221:SF15">
    <property type="entry name" value="HTH-TYPE TRANSCRIPTIONAL REGULATOR YWGB-RELATED"/>
    <property type="match status" value="1"/>
</dbReference>
<dbReference type="Gene3D" id="1.10.10.10">
    <property type="entry name" value="Winged helix-like DNA-binding domain superfamily/Winged helix DNA-binding domain"/>
    <property type="match status" value="1"/>
</dbReference>
<dbReference type="OrthoDB" id="9802344at2"/>
<dbReference type="SUPFAM" id="SSF46785">
    <property type="entry name" value="Winged helix' DNA-binding domain"/>
    <property type="match status" value="1"/>
</dbReference>
<dbReference type="InterPro" id="IPR036388">
    <property type="entry name" value="WH-like_DNA-bd_sf"/>
</dbReference>
<dbReference type="PANTHER" id="PTHR33221">
    <property type="entry name" value="WINGED HELIX-TURN-HELIX TRANSCRIPTIONAL REGULATOR, RRF2 FAMILY"/>
    <property type="match status" value="1"/>
</dbReference>
<dbReference type="AlphaFoldDB" id="A0A5C4XAU3"/>
<name>A0A5C4XAU3_9HYPH</name>
<keyword evidence="3" id="KW-1185">Reference proteome</keyword>
<dbReference type="EMBL" id="VDMN01000015">
    <property type="protein sequence ID" value="TNM59524.1"/>
    <property type="molecule type" value="Genomic_DNA"/>
</dbReference>
<feature type="compositionally biased region" description="Basic and acidic residues" evidence="1">
    <location>
        <begin position="147"/>
        <end position="156"/>
    </location>
</feature>
<reference evidence="2 3" key="1">
    <citation type="submission" date="2019-06" db="EMBL/GenBank/DDBJ databases">
        <title>The draft genome of Rhizobium smilacinae PTYR-5.</title>
        <authorList>
            <person name="Liu L."/>
            <person name="Li L."/>
            <person name="Zhang X."/>
        </authorList>
    </citation>
    <scope>NUCLEOTIDE SEQUENCE [LARGE SCALE GENOMIC DNA]</scope>
    <source>
        <strain evidence="2 3">PTYR-5</strain>
    </source>
</reference>
<organism evidence="2 3">
    <name type="scientific">Aliirhizobium smilacinae</name>
    <dbReference type="NCBI Taxonomy" id="1395944"/>
    <lineage>
        <taxon>Bacteria</taxon>
        <taxon>Pseudomonadati</taxon>
        <taxon>Pseudomonadota</taxon>
        <taxon>Alphaproteobacteria</taxon>
        <taxon>Hyphomicrobiales</taxon>
        <taxon>Rhizobiaceae</taxon>
        <taxon>Aliirhizobium</taxon>
    </lineage>
</organism>
<dbReference type="PROSITE" id="PS51197">
    <property type="entry name" value="HTH_RRF2_2"/>
    <property type="match status" value="1"/>
</dbReference>
<dbReference type="Pfam" id="PF02082">
    <property type="entry name" value="Rrf2"/>
    <property type="match status" value="1"/>
</dbReference>
<evidence type="ECO:0000313" key="3">
    <source>
        <dbReference type="Proteomes" id="UP000311605"/>
    </source>
</evidence>
<evidence type="ECO:0000256" key="1">
    <source>
        <dbReference type="SAM" id="MobiDB-lite"/>
    </source>
</evidence>